<protein>
    <submittedName>
        <fullName evidence="2">Uncharacterized protein</fullName>
    </submittedName>
</protein>
<sequence>MVVPLALVIFVSYCFGVLLVSRGLDAFSQIDVITVSVCIAGFIGWTYASTAQLTWLSVICVLLPILCVAFNAIRSQGMEG</sequence>
<name>A0A242MLP3_CABSO</name>
<feature type="transmembrane region" description="Helical" evidence="1">
    <location>
        <begin position="54"/>
        <end position="73"/>
    </location>
</feature>
<dbReference type="EMBL" id="NBTZ01000093">
    <property type="protein sequence ID" value="OTP72173.1"/>
    <property type="molecule type" value="Genomic_DNA"/>
</dbReference>
<feature type="transmembrane region" description="Helical" evidence="1">
    <location>
        <begin position="6"/>
        <end position="24"/>
    </location>
</feature>
<reference evidence="2 3" key="1">
    <citation type="submission" date="2017-03" db="EMBL/GenBank/DDBJ databases">
        <title>Genome analysis of strain PAMC 26577.</title>
        <authorList>
            <person name="Oh H.-M."/>
            <person name="Yang J.-A."/>
        </authorList>
    </citation>
    <scope>NUCLEOTIDE SEQUENCE [LARGE SCALE GENOMIC DNA]</scope>
    <source>
        <strain evidence="2 3">PAMC 26577</strain>
    </source>
</reference>
<proteinExistence type="predicted"/>
<comment type="caution">
    <text evidence="2">The sequence shown here is derived from an EMBL/GenBank/DDBJ whole genome shotgun (WGS) entry which is preliminary data.</text>
</comment>
<keyword evidence="1" id="KW-0812">Transmembrane</keyword>
<gene>
    <name evidence="2" type="ORF">PAMC26577_21675</name>
</gene>
<dbReference type="Proteomes" id="UP000195221">
    <property type="component" value="Unassembled WGS sequence"/>
</dbReference>
<keyword evidence="1" id="KW-1133">Transmembrane helix</keyword>
<keyword evidence="1" id="KW-0472">Membrane</keyword>
<evidence type="ECO:0000256" key="1">
    <source>
        <dbReference type="SAM" id="Phobius"/>
    </source>
</evidence>
<organism evidence="2 3">
    <name type="scientific">Caballeronia sordidicola</name>
    <name type="common">Burkholderia sordidicola</name>
    <dbReference type="NCBI Taxonomy" id="196367"/>
    <lineage>
        <taxon>Bacteria</taxon>
        <taxon>Pseudomonadati</taxon>
        <taxon>Pseudomonadota</taxon>
        <taxon>Betaproteobacteria</taxon>
        <taxon>Burkholderiales</taxon>
        <taxon>Burkholderiaceae</taxon>
        <taxon>Caballeronia</taxon>
    </lineage>
</organism>
<evidence type="ECO:0000313" key="2">
    <source>
        <dbReference type="EMBL" id="OTP72173.1"/>
    </source>
</evidence>
<evidence type="ECO:0000313" key="3">
    <source>
        <dbReference type="Proteomes" id="UP000195221"/>
    </source>
</evidence>
<accession>A0A242MLP3</accession>
<dbReference type="AlphaFoldDB" id="A0A242MLP3"/>